<evidence type="ECO:0000313" key="1">
    <source>
        <dbReference type="EMBL" id="QXN75152.1"/>
    </source>
</evidence>
<proteinExistence type="predicted"/>
<dbReference type="InterPro" id="IPR046781">
    <property type="entry name" value="Phage_ORF5"/>
</dbReference>
<reference evidence="1" key="1">
    <citation type="submission" date="2021-04" db="EMBL/GenBank/DDBJ databases">
        <title>Genomes of microviruses identified in yellow-bellied marmot fecal samples.</title>
        <authorList>
            <person name="Varsani A."/>
            <person name="Kraberger S."/>
            <person name="Chatterjee A."/>
            <person name="Richet C."/>
            <person name="Fontenele R.S."/>
            <person name="Schmidlin K."/>
            <person name="Blumstein D.T."/>
        </authorList>
    </citation>
    <scope>NUCLEOTIDE SEQUENCE</scope>
    <source>
        <strain evidence="1">Mar32</strain>
    </source>
</reference>
<dbReference type="EMBL" id="MZ089778">
    <property type="protein sequence ID" value="QXN75152.1"/>
    <property type="molecule type" value="Genomic_DNA"/>
</dbReference>
<dbReference type="Pfam" id="PF20577">
    <property type="entry name" value="Phage_ORF5"/>
    <property type="match status" value="1"/>
</dbReference>
<sequence length="83" mass="9520">MKLKMFAVKDTVQGEVMNPFLLRNKEEAKRSFAQAVNSKQDVNIVNYYKDMQLYELGEYDTTTGEIVSKIEYVCSGLDVKEGE</sequence>
<accession>A0A8F5MIY3</accession>
<organism evidence="1">
    <name type="scientific">Microvirus mar32</name>
    <dbReference type="NCBI Taxonomy" id="2851166"/>
    <lineage>
        <taxon>Viruses</taxon>
        <taxon>Monodnaviria</taxon>
        <taxon>Sangervirae</taxon>
        <taxon>Phixviricota</taxon>
        <taxon>Malgrandaviricetes</taxon>
        <taxon>Petitvirales</taxon>
        <taxon>Microviridae</taxon>
    </lineage>
</organism>
<name>A0A8F5MIY3_9VIRU</name>
<protein>
    <submittedName>
        <fullName evidence="1">Nonstructural protein</fullName>
    </submittedName>
</protein>